<gene>
    <name evidence="3" type="ORF">LARSCL_LOCUS5805</name>
</gene>
<organism evidence="3 4">
    <name type="scientific">Larinioides sclopetarius</name>
    <dbReference type="NCBI Taxonomy" id="280406"/>
    <lineage>
        <taxon>Eukaryota</taxon>
        <taxon>Metazoa</taxon>
        <taxon>Ecdysozoa</taxon>
        <taxon>Arthropoda</taxon>
        <taxon>Chelicerata</taxon>
        <taxon>Arachnida</taxon>
        <taxon>Araneae</taxon>
        <taxon>Araneomorphae</taxon>
        <taxon>Entelegynae</taxon>
        <taxon>Araneoidea</taxon>
        <taxon>Araneidae</taxon>
        <taxon>Larinioides</taxon>
    </lineage>
</organism>
<keyword evidence="4" id="KW-1185">Reference proteome</keyword>
<dbReference type="InterPro" id="IPR036322">
    <property type="entry name" value="WD40_repeat_dom_sf"/>
</dbReference>
<reference evidence="3 4" key="1">
    <citation type="submission" date="2024-04" db="EMBL/GenBank/DDBJ databases">
        <authorList>
            <person name="Rising A."/>
            <person name="Reimegard J."/>
            <person name="Sonavane S."/>
            <person name="Akerstrom W."/>
            <person name="Nylinder S."/>
            <person name="Hedman E."/>
            <person name="Kallberg Y."/>
        </authorList>
    </citation>
    <scope>NUCLEOTIDE SEQUENCE [LARGE SCALE GENOMIC DNA]</scope>
</reference>
<evidence type="ECO:0000256" key="2">
    <source>
        <dbReference type="ARBA" id="ARBA00022737"/>
    </source>
</evidence>
<keyword evidence="1" id="KW-0732">Signal</keyword>
<dbReference type="EMBL" id="CAXIEN010000054">
    <property type="protein sequence ID" value="CAL1271396.1"/>
    <property type="molecule type" value="Genomic_DNA"/>
</dbReference>
<proteinExistence type="predicted"/>
<evidence type="ECO:0000313" key="4">
    <source>
        <dbReference type="Proteomes" id="UP001497382"/>
    </source>
</evidence>
<dbReference type="Proteomes" id="UP001497382">
    <property type="component" value="Unassembled WGS sequence"/>
</dbReference>
<dbReference type="PROSITE" id="PS50912">
    <property type="entry name" value="EAR"/>
    <property type="match status" value="1"/>
</dbReference>
<protein>
    <submittedName>
        <fullName evidence="3">Uncharacterized protein</fullName>
    </submittedName>
</protein>
<keyword evidence="2" id="KW-0677">Repeat</keyword>
<sequence>MKLKINFLFQIHKVLYLIWLSSHVIALNTLSEQTAVRKQAGKAIERFKIKLHRTLDEASIRRRRSLMYDENLHYETPTITSQIIYSSSLPMVAWCVLHFNEGDILFAATEEEIGIFDKELIPLVKISNQEIIYLLLGFEYENDLWLVTVQYEEDEYSFRVYKYSDDNLILENFFALPGESFAMITKVQQSVYLPSLSNIHSDSILNLFIWKEFQFYRIVELAFKGNGKSLVSWDMHGILFVAISFNDFLKIFHFSEKDERLILTQQMEQNCSIVKHFEVAKKHYLICSGSNKILLYWWNGNRFTEQQEICDVDPAVDITFMTLSDGNIVIVNVKHNRLDFYFRNSGSYIKLKEVVILEDGELESANIWKNMNRTDAFYLLPVFHDYNDISMIHFDVSFPKSPLVQDANAYLNCAQDLEKVLNDVDDKIKDSSLSHNNIWSKNKVSHISELHVKGAVISSQTAKISQISFVDSDSLNSRLISSLINKLSSKLRKLQYLLRNAVLKSAYQEIKGNFKFDDRIIASSMTISRLANLLSINRIHISALTSALKKTATQTISRRLTFNGGNVKSIETSFLNSKGITDYLLLSKHWEYVKGHLQFKDLSINNVKVKSNILNNIALTDVLTTTSSQTITCRKTFQKLSSAFINTYDNISGVNMSNLKRIILKDMAEFDMMIHLTSDVTFKNMNVQSINGMNLSDLILNSVKYSGDQSIQGIKVFTESMNIESDLSSVRYINNVKLSHLMTLHTPQTHYNDFKIIDVSFEEIKTHSVNGIDLCKEAIQKSGSFKVNDKVNFTQSLVIDEIILKNGVLLDNIDVSNDVPILISTETHVFNDSLEIDNIIVRNNVEISDARIQSLLSNLMNNVWLKTKAQYVPYASFKLMNAIDLNVSSLNDVSFNEIVLSDHSAIINSDKVFFDTEVQSILLQDGKTLNDVDFSSKSLISSFIEKIKSFIVEDMLIEGNLDVSRFNHVNISDLMQVEKFQECDGSKGFNIISVNELKASALDFKNINGKSFSEYVADSVTLRPLGCILNKQFNFISSEELYIEGFFNGVKFEDLNQSVATLNSDQIFSSDIKFSNGIEMKSANIINLDLPNLDNIVFKDRTEKIISHKQFERIYVNKADFGTVNGVDVSALQNAFMKGEDNWISKEMTFLSDLKASNIQILSPASLDGVKPDDILKVNDTTNLASMNLASFQAKNVDIFGKINGCDLSDVRQFLMKKLSVKTKKFFTNLVVDGNLYVKNALNGLSESSFLDITSSLQSASNMKRSSNFLNVKATRLKVLDVVNGINIQFLLKDAVMPHIPQTILGRKRFSKITTSNITVNMLNVTFLNKFNFPLIYRKYLSKEANQMITLRLPNITAGEVFIKGSLNQVKIPEDLVLVHSDETITSDVICLKPITSSSMHVGKINDTDLLQFLRRVVSLKSNENISSTLTFVKEFFSEGNLRIINSLHGIDLNDVVKTSNEFLQNSIDGNKRFLEELKLMSHSSISGFVNDIDLENFSENICQKSKFEFLEDMVYFAGLKASSLYAPNINKVFLESLWSYIHKVEETIHDQLDSTTNTINGIKYRLLNIQDSYNGSSSFLAYFELHQILNLGFSLRFLPMVEAGIFGEVYQLPTNEIFVWINQNENCTNFKSLKLTVLSDGTLKESGRMQGRIFPFSLRILEEDVQGFKLHVDRAIRCTSQNRSADLLKTVFTSGNDSVFVIPSQSSSAVLDAKLLETEDGIFIIIAYEIKGNGERIHVYKYEGIDDTWILSQQFHSSNVSSFDVIYIDDDSENPEGYLVVTGKDAASGIYIYLWDFDIKEFIFKSNISKVESTSALWSSTDQDVFLLLAKEKTKVFKDNVWSFIYSDPVEVYVLEEELKFCYEINIYGISSFDTFKLAGETYVIAASSHLQTVYLLQYQGYSGFQVIQEFSAPGVVSVSVFSSGSDIFLAIASKTGHTRILKCAIRGGNFVERKELRF</sequence>
<dbReference type="InterPro" id="IPR009039">
    <property type="entry name" value="EAR"/>
</dbReference>
<name>A0AAV1ZI26_9ARAC</name>
<evidence type="ECO:0000313" key="3">
    <source>
        <dbReference type="EMBL" id="CAL1271396.1"/>
    </source>
</evidence>
<comment type="caution">
    <text evidence="3">The sequence shown here is derived from an EMBL/GenBank/DDBJ whole genome shotgun (WGS) entry which is preliminary data.</text>
</comment>
<dbReference type="SUPFAM" id="SSF50978">
    <property type="entry name" value="WD40 repeat-like"/>
    <property type="match status" value="1"/>
</dbReference>
<accession>A0AAV1ZI26</accession>
<evidence type="ECO:0000256" key="1">
    <source>
        <dbReference type="ARBA" id="ARBA00022729"/>
    </source>
</evidence>